<evidence type="ECO:0000256" key="1">
    <source>
        <dbReference type="ARBA" id="ARBA00001933"/>
    </source>
</evidence>
<evidence type="ECO:0000256" key="4">
    <source>
        <dbReference type="ARBA" id="ARBA00022679"/>
    </source>
</evidence>
<dbReference type="InterPro" id="IPR015422">
    <property type="entry name" value="PyrdxlP-dep_Trfase_small"/>
</dbReference>
<sequence length="382" mass="42162">MSEPKRTIHISLPSTGEAEWNAVRAPIESGWLTQGPKVAEFEKSFAERHQVTHALATTSCTTALHLALAAAGIGPGDEVIVPAFTWVATANVVLYCGAIPVLVDVLRDTCNIDPADVARKLSEKTKAIIPVHLFGLCAEMDELKAILPEHVTIIEDAACAAGASYRGVPAGGLGDMAAFSFHPRKSITTGEGGMLTSNNTTLSETANMLRNHGASLSEEQRHQGPRPYLLPDFNLLGFNYRMTDLQGAVGIVQLKKLDHFIEERAKWAGWYREQLNEIDWLTCPKEPESGRHAWQAFVTYVDPEKAPMPRNEIMDILQQKGIATRPGTHAVHMLSYYAERFGYKPEDFPGARDCDVQTMAIPLHNRMSHEDYTYVVETIKNV</sequence>
<evidence type="ECO:0000256" key="8">
    <source>
        <dbReference type="ARBA" id="ARBA00066317"/>
    </source>
</evidence>
<evidence type="ECO:0000256" key="12">
    <source>
        <dbReference type="RuleBase" id="RU004508"/>
    </source>
</evidence>
<evidence type="ECO:0000256" key="10">
    <source>
        <dbReference type="PIRSR" id="PIRSR000390-1"/>
    </source>
</evidence>
<evidence type="ECO:0000313" key="13">
    <source>
        <dbReference type="EMBL" id="KKJ77020.1"/>
    </source>
</evidence>
<dbReference type="Proteomes" id="UP000034491">
    <property type="component" value="Unassembled WGS sequence"/>
</dbReference>
<comment type="similarity">
    <text evidence="6 12">Belongs to the DegT/DnrJ/EryC1 family.</text>
</comment>
<name>A0A0M2RAK0_9PROT</name>
<dbReference type="InterPro" id="IPR000653">
    <property type="entry name" value="DegT/StrS_aminotransferase"/>
</dbReference>
<evidence type="ECO:0000256" key="7">
    <source>
        <dbReference type="ARBA" id="ARBA00051587"/>
    </source>
</evidence>
<dbReference type="Gene3D" id="3.40.640.10">
    <property type="entry name" value="Type I PLP-dependent aspartate aminotransferase-like (Major domain)"/>
    <property type="match status" value="1"/>
</dbReference>
<proteinExistence type="inferred from homology"/>
<dbReference type="FunFam" id="3.40.640.10:FF:000090">
    <property type="entry name" value="Pyridoxal phosphate-dependent aminotransferase"/>
    <property type="match status" value="1"/>
</dbReference>
<evidence type="ECO:0000256" key="11">
    <source>
        <dbReference type="PIRSR" id="PIRSR000390-2"/>
    </source>
</evidence>
<dbReference type="GO" id="GO:0000271">
    <property type="term" value="P:polysaccharide biosynthetic process"/>
    <property type="evidence" value="ECO:0007669"/>
    <property type="project" value="TreeGrafter"/>
</dbReference>
<dbReference type="OrthoDB" id="9768668at2"/>
<dbReference type="InterPro" id="IPR015421">
    <property type="entry name" value="PyrdxlP-dep_Trfase_major"/>
</dbReference>
<comment type="pathway">
    <text evidence="2">Bacterial outer membrane biogenesis; LPS O-antigen biosynthesis.</text>
</comment>
<feature type="modified residue" description="N6-(pyridoxal phosphate)lysine" evidence="11">
    <location>
        <position position="185"/>
    </location>
</feature>
<comment type="caution">
    <text evidence="13">The sequence shown here is derived from an EMBL/GenBank/DDBJ whole genome shotgun (WGS) entry which is preliminary data.</text>
</comment>
<organism evidence="13 14">
    <name type="scientific">Kiloniella litopenaei</name>
    <dbReference type="NCBI Taxonomy" id="1549748"/>
    <lineage>
        <taxon>Bacteria</taxon>
        <taxon>Pseudomonadati</taxon>
        <taxon>Pseudomonadota</taxon>
        <taxon>Alphaproteobacteria</taxon>
        <taxon>Rhodospirillales</taxon>
        <taxon>Kiloniellaceae</taxon>
        <taxon>Kiloniella</taxon>
    </lineage>
</organism>
<feature type="active site" description="Proton acceptor" evidence="10">
    <location>
        <position position="185"/>
    </location>
</feature>
<dbReference type="STRING" id="1549748.WH95_10165"/>
<evidence type="ECO:0000256" key="3">
    <source>
        <dbReference type="ARBA" id="ARBA00022576"/>
    </source>
</evidence>
<dbReference type="CDD" id="cd00616">
    <property type="entry name" value="AHBA_syn"/>
    <property type="match status" value="1"/>
</dbReference>
<evidence type="ECO:0000256" key="9">
    <source>
        <dbReference type="ARBA" id="ARBA00074221"/>
    </source>
</evidence>
<dbReference type="PIRSF" id="PIRSF000390">
    <property type="entry name" value="PLP_StrS"/>
    <property type="match status" value="1"/>
</dbReference>
<evidence type="ECO:0000313" key="14">
    <source>
        <dbReference type="Proteomes" id="UP000034491"/>
    </source>
</evidence>
<keyword evidence="14" id="KW-1185">Reference proteome</keyword>
<reference evidence="13 14" key="1">
    <citation type="submission" date="2015-03" db="EMBL/GenBank/DDBJ databases">
        <title>Genome sequence of Kiloniella sp. P1-1, isolated from the gut microflora of Pacific white shrimp, Penaeus vannamei.</title>
        <authorList>
            <person name="Shao Z."/>
            <person name="Wang L."/>
            <person name="Li X."/>
        </authorList>
    </citation>
    <scope>NUCLEOTIDE SEQUENCE [LARGE SCALE GENOMIC DNA]</scope>
    <source>
        <strain evidence="13 14">P1-1</strain>
    </source>
</reference>
<keyword evidence="4" id="KW-0808">Transferase</keyword>
<dbReference type="RefSeq" id="WP_046506472.1">
    <property type="nucleotide sequence ID" value="NZ_LANI01000006.1"/>
</dbReference>
<dbReference type="SUPFAM" id="SSF53383">
    <property type="entry name" value="PLP-dependent transferases"/>
    <property type="match status" value="1"/>
</dbReference>
<dbReference type="PANTHER" id="PTHR30244:SF34">
    <property type="entry name" value="DTDP-4-AMINO-4,6-DIDEOXYGALACTOSE TRANSAMINASE"/>
    <property type="match status" value="1"/>
</dbReference>
<dbReference type="AlphaFoldDB" id="A0A0M2RAK0"/>
<gene>
    <name evidence="13" type="ORF">WH95_10165</name>
</gene>
<dbReference type="InterPro" id="IPR015424">
    <property type="entry name" value="PyrdxlP-dep_Trfase"/>
</dbReference>
<comment type="cofactor">
    <cofactor evidence="1">
        <name>pyridoxal 5'-phosphate</name>
        <dbReference type="ChEBI" id="CHEBI:597326"/>
    </cofactor>
</comment>
<dbReference type="GO" id="GO:0102933">
    <property type="term" value="F:GDP-4-dehydro-6-deoxy-D-mannose-4-aminotransferase activity"/>
    <property type="evidence" value="ECO:0007669"/>
    <property type="project" value="UniProtKB-EC"/>
</dbReference>
<evidence type="ECO:0000256" key="5">
    <source>
        <dbReference type="ARBA" id="ARBA00022898"/>
    </source>
</evidence>
<dbReference type="PATRIC" id="fig|1549748.8.peg.4080"/>
<keyword evidence="5 11" id="KW-0663">Pyridoxal phosphate</keyword>
<dbReference type="EC" id="2.6.1.102" evidence="8"/>
<dbReference type="Pfam" id="PF01041">
    <property type="entry name" value="DegT_DnrJ_EryC1"/>
    <property type="match status" value="1"/>
</dbReference>
<protein>
    <recommendedName>
        <fullName evidence="9">GDP-perosamine synthase</fullName>
        <ecNumber evidence="8">2.6.1.102</ecNumber>
    </recommendedName>
</protein>
<keyword evidence="3" id="KW-0032">Aminotransferase</keyword>
<accession>A0A0M2RAK0</accession>
<dbReference type="GO" id="GO:0030170">
    <property type="term" value="F:pyridoxal phosphate binding"/>
    <property type="evidence" value="ECO:0007669"/>
    <property type="project" value="TreeGrafter"/>
</dbReference>
<dbReference type="PANTHER" id="PTHR30244">
    <property type="entry name" value="TRANSAMINASE"/>
    <property type="match status" value="1"/>
</dbReference>
<dbReference type="Gene3D" id="3.90.1150.10">
    <property type="entry name" value="Aspartate Aminotransferase, domain 1"/>
    <property type="match status" value="1"/>
</dbReference>
<comment type="catalytic activity">
    <reaction evidence="7">
        <text>GDP-alpha-D-perosamine + 2-oxoglutarate = GDP-4-dehydro-alpha-D-rhamnose + L-glutamate</text>
        <dbReference type="Rhea" id="RHEA:36779"/>
        <dbReference type="ChEBI" id="CHEBI:16810"/>
        <dbReference type="ChEBI" id="CHEBI:29985"/>
        <dbReference type="ChEBI" id="CHEBI:57964"/>
        <dbReference type="ChEBI" id="CHEBI:73996"/>
        <dbReference type="EC" id="2.6.1.102"/>
    </reaction>
</comment>
<evidence type="ECO:0000256" key="2">
    <source>
        <dbReference type="ARBA" id="ARBA00005125"/>
    </source>
</evidence>
<dbReference type="EMBL" id="LANI01000006">
    <property type="protein sequence ID" value="KKJ77020.1"/>
    <property type="molecule type" value="Genomic_DNA"/>
</dbReference>
<evidence type="ECO:0000256" key="6">
    <source>
        <dbReference type="ARBA" id="ARBA00037999"/>
    </source>
</evidence>